<dbReference type="EMBL" id="HE613254">
    <property type="protein sequence ID" value="CCE66624.1"/>
    <property type="molecule type" value="Genomic_DNA"/>
</dbReference>
<proteinExistence type="predicted"/>
<protein>
    <submittedName>
        <fullName evidence="1">Uncharacterized protein</fullName>
    </submittedName>
</protein>
<organism evidence="1">
    <name type="scientific">Candidatus Mycoplasma haematominutum 'Birmingham 1'</name>
    <dbReference type="NCBI Taxonomy" id="1116213"/>
    <lineage>
        <taxon>Bacteria</taxon>
        <taxon>Bacillati</taxon>
        <taxon>Mycoplasmatota</taxon>
        <taxon>Mollicutes</taxon>
        <taxon>Mycoplasmataceae</taxon>
        <taxon>Mycoplasma</taxon>
    </lineage>
</organism>
<dbReference type="KEGG" id="mhb:MHM_01060"/>
<dbReference type="PATRIC" id="fig|1116213.3.peg.115"/>
<dbReference type="AlphaFoldDB" id="G8C2S6"/>
<evidence type="ECO:0000313" key="1">
    <source>
        <dbReference type="EMBL" id="CCE66624.1"/>
    </source>
</evidence>
<dbReference type="RefSeq" id="WP_015511489.1">
    <property type="nucleotide sequence ID" value="NC_021007.1"/>
</dbReference>
<dbReference type="HOGENOM" id="CLU_1188207_0_0_14"/>
<accession>G8C2S6</accession>
<reference evidence="1" key="1">
    <citation type="submission" date="2011-11" db="EMBL/GenBank/DDBJ databases">
        <title>Complete genome sequence of Candidatus Mycoplasma haemominutum.</title>
        <authorList>
            <person name="Barker E.N."/>
            <person name="Darby A.C."/>
            <person name="Helps C.R."/>
            <person name="Peters I.R."/>
            <person name="Hughes M.A."/>
            <person name="Radford A.D."/>
            <person name="Novacco M."/>
            <person name="Boretti F."/>
            <person name="Hofmann-Lehmann R."/>
            <person name="Tasker S."/>
        </authorList>
    </citation>
    <scope>NUCLEOTIDE SEQUENCE</scope>
    <source>
        <strain evidence="1">Birmingham 1</strain>
    </source>
</reference>
<sequence length="243" mass="26919">MQPFSKSKAVLSIFTGGCCVAGATTAVYFNHAERTALPEEITSNLKSDGIAQVSENITEGGEDAREVQSVKPAVAANSDKSSIESDKVDHEFFNKLWEHISREYRTKQSNNGSEGNSLSWGSELRNILLNAGSSTSEWVIDQEEYKNCSTVTGGVTSYCGFLKLQGENLEYRLKFDRYGRGGDGKKWTVTVVRKNGSNVQYYSENSKSWVSSAFNNIDDFQGETRSAYNRWISLSGNSITKYS</sequence>
<name>G8C2S6_9MOLU</name>
<gene>
    <name evidence="1" type="ORF">MHM_01060</name>
</gene>
<reference evidence="1" key="2">
    <citation type="submission" date="2011-11" db="EMBL/GenBank/DDBJ databases">
        <authorList>
            <person name="Barker E."/>
        </authorList>
    </citation>
    <scope>NUCLEOTIDE SEQUENCE</scope>
    <source>
        <strain evidence="1">Birmingham 1</strain>
    </source>
</reference>